<dbReference type="AlphaFoldDB" id="A0AAJ8MA34"/>
<gene>
    <name evidence="2" type="ORF">I302_105222</name>
</gene>
<reference evidence="2" key="1">
    <citation type="submission" date="2013-07" db="EMBL/GenBank/DDBJ databases">
        <authorList>
            <consortium name="The Broad Institute Genome Sequencing Platform"/>
            <person name="Cuomo C."/>
            <person name="Litvintseva A."/>
            <person name="Chen Y."/>
            <person name="Heitman J."/>
            <person name="Sun S."/>
            <person name="Springer D."/>
            <person name="Dromer F."/>
            <person name="Young S.K."/>
            <person name="Zeng Q."/>
            <person name="Gargeya S."/>
            <person name="Fitzgerald M."/>
            <person name="Abouelleil A."/>
            <person name="Alvarado L."/>
            <person name="Berlin A.M."/>
            <person name="Chapman S.B."/>
            <person name="Dewar J."/>
            <person name="Goldberg J."/>
            <person name="Griggs A."/>
            <person name="Gujja S."/>
            <person name="Hansen M."/>
            <person name="Howarth C."/>
            <person name="Imamovic A."/>
            <person name="Larimer J."/>
            <person name="McCowan C."/>
            <person name="Murphy C."/>
            <person name="Pearson M."/>
            <person name="Priest M."/>
            <person name="Roberts A."/>
            <person name="Saif S."/>
            <person name="Shea T."/>
            <person name="Sykes S."/>
            <person name="Wortman J."/>
            <person name="Nusbaum C."/>
            <person name="Birren B."/>
        </authorList>
    </citation>
    <scope>NUCLEOTIDE SEQUENCE</scope>
    <source>
        <strain evidence="2">CBS 10118</strain>
    </source>
</reference>
<proteinExistence type="predicted"/>
<dbReference type="GeneID" id="30212908"/>
<evidence type="ECO:0000313" key="2">
    <source>
        <dbReference type="EMBL" id="WVW83204.1"/>
    </source>
</evidence>
<evidence type="ECO:0000313" key="3">
    <source>
        <dbReference type="Proteomes" id="UP000092730"/>
    </source>
</evidence>
<organism evidence="2 3">
    <name type="scientific">Kwoniella bestiolae CBS 10118</name>
    <dbReference type="NCBI Taxonomy" id="1296100"/>
    <lineage>
        <taxon>Eukaryota</taxon>
        <taxon>Fungi</taxon>
        <taxon>Dikarya</taxon>
        <taxon>Basidiomycota</taxon>
        <taxon>Agaricomycotina</taxon>
        <taxon>Tremellomycetes</taxon>
        <taxon>Tremellales</taxon>
        <taxon>Cryptococcaceae</taxon>
        <taxon>Kwoniella</taxon>
    </lineage>
</organism>
<name>A0AAJ8MA34_9TREE</name>
<dbReference type="Proteomes" id="UP000092730">
    <property type="component" value="Chromosome 3"/>
</dbReference>
<feature type="region of interest" description="Disordered" evidence="1">
    <location>
        <begin position="70"/>
        <end position="93"/>
    </location>
</feature>
<evidence type="ECO:0000256" key="1">
    <source>
        <dbReference type="SAM" id="MobiDB-lite"/>
    </source>
</evidence>
<sequence>MVFGSWLQGVAEGVNRGSLQGSTNRMLQDINGAAENSTNMGPIWHRKNWTLPPWIELQAVQLKWAGVKNNAKSNANSSGSGSGKMGRANSAGQ</sequence>
<accession>A0AAJ8MA34</accession>
<keyword evidence="3" id="KW-1185">Reference proteome</keyword>
<protein>
    <submittedName>
        <fullName evidence="2">Uncharacterized protein</fullName>
    </submittedName>
</protein>
<dbReference type="EMBL" id="CP144543">
    <property type="protein sequence ID" value="WVW83204.1"/>
    <property type="molecule type" value="Genomic_DNA"/>
</dbReference>
<dbReference type="KEGG" id="kbi:30212908"/>
<feature type="compositionally biased region" description="Low complexity" evidence="1">
    <location>
        <begin position="70"/>
        <end position="79"/>
    </location>
</feature>
<reference evidence="2" key="2">
    <citation type="submission" date="2024-02" db="EMBL/GenBank/DDBJ databases">
        <title>Comparative genomics of Cryptococcus and Kwoniella reveals pathogenesis evolution and contrasting modes of karyotype evolution via chromosome fusion or intercentromeric recombination.</title>
        <authorList>
            <person name="Coelho M.A."/>
            <person name="David-Palma M."/>
            <person name="Shea T."/>
            <person name="Bowers K."/>
            <person name="McGinley-Smith S."/>
            <person name="Mohammad A.W."/>
            <person name="Gnirke A."/>
            <person name="Yurkov A.M."/>
            <person name="Nowrousian M."/>
            <person name="Sun S."/>
            <person name="Cuomo C.A."/>
            <person name="Heitman J."/>
        </authorList>
    </citation>
    <scope>NUCLEOTIDE SEQUENCE</scope>
    <source>
        <strain evidence="2">CBS 10118</strain>
    </source>
</reference>
<dbReference type="RefSeq" id="XP_065726111.1">
    <property type="nucleotide sequence ID" value="XM_065870039.1"/>
</dbReference>